<protein>
    <submittedName>
        <fullName evidence="1">Uncharacterized protein</fullName>
    </submittedName>
</protein>
<keyword evidence="2" id="KW-1185">Reference proteome</keyword>
<accession>A0A3A6PDK5</accession>
<name>A0A3A6PDK5_9BACL</name>
<evidence type="ECO:0000313" key="1">
    <source>
        <dbReference type="EMBL" id="RJX39642.1"/>
    </source>
</evidence>
<proteinExistence type="predicted"/>
<organism evidence="1 2">
    <name type="scientific">Paenibacillus pinisoli</name>
    <dbReference type="NCBI Taxonomy" id="1276110"/>
    <lineage>
        <taxon>Bacteria</taxon>
        <taxon>Bacillati</taxon>
        <taxon>Bacillota</taxon>
        <taxon>Bacilli</taxon>
        <taxon>Bacillales</taxon>
        <taxon>Paenibacillaceae</taxon>
        <taxon>Paenibacillus</taxon>
    </lineage>
</organism>
<gene>
    <name evidence="1" type="ORF">D3P09_09530</name>
</gene>
<sequence>MSLILKLKIDSPIMSAPLYIYGLYLFHSLADLERRYADEPAGSVDSKMSNQIPYLFRELNRSTGKIMNA</sequence>
<comment type="caution">
    <text evidence="1">The sequence shown here is derived from an EMBL/GenBank/DDBJ whole genome shotgun (WGS) entry which is preliminary data.</text>
</comment>
<dbReference type="AlphaFoldDB" id="A0A3A6PDK5"/>
<evidence type="ECO:0000313" key="2">
    <source>
        <dbReference type="Proteomes" id="UP000267798"/>
    </source>
</evidence>
<reference evidence="1 2" key="1">
    <citation type="submission" date="2018-09" db="EMBL/GenBank/DDBJ databases">
        <title>Paenibacillus aracenensis nov. sp. isolated from a cave in southern Spain.</title>
        <authorList>
            <person name="Jurado V."/>
            <person name="Gutierrez-Patricio S."/>
            <person name="Gonzalez-Pimentel J.L."/>
            <person name="Miller A.Z."/>
            <person name="Laiz L."/>
            <person name="Saiz-Jimenez C."/>
        </authorList>
    </citation>
    <scope>NUCLEOTIDE SEQUENCE [LARGE SCALE GENOMIC DNA]</scope>
    <source>
        <strain evidence="1 2">JCM 19203</strain>
    </source>
</reference>
<dbReference type="Proteomes" id="UP000267798">
    <property type="component" value="Unassembled WGS sequence"/>
</dbReference>
<dbReference type="EMBL" id="QXQB01000002">
    <property type="protein sequence ID" value="RJX39642.1"/>
    <property type="molecule type" value="Genomic_DNA"/>
</dbReference>